<protein>
    <submittedName>
        <fullName evidence="1">DUF924 domain-containing protein</fullName>
    </submittedName>
</protein>
<dbReference type="AlphaFoldDB" id="A0A5C6TS66"/>
<dbReference type="EMBL" id="VOQQ01000001">
    <property type="protein sequence ID" value="TXC63213.1"/>
    <property type="molecule type" value="Genomic_DNA"/>
</dbReference>
<reference evidence="1 2" key="1">
    <citation type="journal article" date="2015" name="J. Microbiol.">
        <title>Sphingosinicella ginsenosidimutans sp. nov., with ginsenoside converting activity.</title>
        <authorList>
            <person name="Kim J.K."/>
            <person name="Kang M.S."/>
            <person name="Park S.C."/>
            <person name="Kim K.M."/>
            <person name="Choi K."/>
            <person name="Yoon M.H."/>
            <person name="Im W.T."/>
        </authorList>
    </citation>
    <scope>NUCLEOTIDE SEQUENCE [LARGE SCALE GENOMIC DNA]</scope>
    <source>
        <strain evidence="1 2">BS-11</strain>
    </source>
</reference>
<dbReference type="RefSeq" id="WP_147042625.1">
    <property type="nucleotide sequence ID" value="NZ_BAABIR010000005.1"/>
</dbReference>
<dbReference type="SUPFAM" id="SSF48452">
    <property type="entry name" value="TPR-like"/>
    <property type="match status" value="1"/>
</dbReference>
<organism evidence="1 2">
    <name type="scientific">Allosphingosinicella ginsenosidimutans</name>
    <dbReference type="NCBI Taxonomy" id="1176539"/>
    <lineage>
        <taxon>Bacteria</taxon>
        <taxon>Pseudomonadati</taxon>
        <taxon>Pseudomonadota</taxon>
        <taxon>Alphaproteobacteria</taxon>
        <taxon>Sphingomonadales</taxon>
        <taxon>Sphingomonadaceae</taxon>
        <taxon>Allosphingosinicella</taxon>
    </lineage>
</organism>
<accession>A0A5C6TS66</accession>
<dbReference type="InterPro" id="IPR011990">
    <property type="entry name" value="TPR-like_helical_dom_sf"/>
</dbReference>
<dbReference type="Proteomes" id="UP000321249">
    <property type="component" value="Unassembled WGS sequence"/>
</dbReference>
<comment type="caution">
    <text evidence="1">The sequence shown here is derived from an EMBL/GenBank/DDBJ whole genome shotgun (WGS) entry which is preliminary data.</text>
</comment>
<sequence>MSLPWTREVLDFWFSKSWDDWWRGSPAFDAEIRERFEPLWRAERDRTPAELLGSADHALAAVILFDQFPRNMFRGHADQFSTDPLALAVAKGAIERGYDDGMASQRRGFLYMPFEHSEDRADQRQSLLLFTALGDPELLKYARLHHDVIERFGRFPHRNAVLGRKPTAIETAAGDVFPW</sequence>
<gene>
    <name evidence="1" type="ORF">FRZ32_05780</name>
</gene>
<proteinExistence type="predicted"/>
<dbReference type="Gene3D" id="1.25.40.10">
    <property type="entry name" value="Tetratricopeptide repeat domain"/>
    <property type="match status" value="1"/>
</dbReference>
<evidence type="ECO:0000313" key="1">
    <source>
        <dbReference type="EMBL" id="TXC63213.1"/>
    </source>
</evidence>
<keyword evidence="2" id="KW-1185">Reference proteome</keyword>
<dbReference type="Pfam" id="PF06041">
    <property type="entry name" value="DUF924"/>
    <property type="match status" value="1"/>
</dbReference>
<dbReference type="Gene3D" id="1.20.58.320">
    <property type="entry name" value="TPR-like"/>
    <property type="match status" value="1"/>
</dbReference>
<dbReference type="InterPro" id="IPR010323">
    <property type="entry name" value="DUF924"/>
</dbReference>
<dbReference type="OrthoDB" id="7593450at2"/>
<name>A0A5C6TS66_9SPHN</name>
<evidence type="ECO:0000313" key="2">
    <source>
        <dbReference type="Proteomes" id="UP000321249"/>
    </source>
</evidence>